<reference evidence="2" key="1">
    <citation type="submission" date="2017-09" db="EMBL/GenBank/DDBJ databases">
        <title>Depth-based differentiation of microbial function through sediment-hosted aquifers and enrichment of novel symbionts in the deep terrestrial subsurface.</title>
        <authorList>
            <person name="Probst A.J."/>
            <person name="Ladd B."/>
            <person name="Jarett J.K."/>
            <person name="Geller-Mcgrath D.E."/>
            <person name="Sieber C.M.K."/>
            <person name="Emerson J.B."/>
            <person name="Anantharaman K."/>
            <person name="Thomas B.C."/>
            <person name="Malmstrom R."/>
            <person name="Stieglmeier M."/>
            <person name="Klingl A."/>
            <person name="Woyke T."/>
            <person name="Ryan C.M."/>
            <person name="Banfield J.F."/>
        </authorList>
    </citation>
    <scope>NUCLEOTIDE SEQUENCE [LARGE SCALE GENOMIC DNA]</scope>
</reference>
<sequence length="189" mass="20647">MKILMRFVVLGLVILLVPTQVVALVKYPELEIKQRAADEGSVVVDLLLKTNGNSISGVSMNMVYDITDLKLLDYQLADTFPTVIVEPTIGETPTNLIVAIAPETEEVKTDSVIASFTFATMASGTETEVSLEDVVITSLASEENLVSDDYGSRFQVVLSNFVEKSGQKQSIFLVIFNYISSLFTGLLKN</sequence>
<proteinExistence type="predicted"/>
<dbReference type="SUPFAM" id="SSF49384">
    <property type="entry name" value="Carbohydrate-binding domain"/>
    <property type="match status" value="1"/>
</dbReference>
<gene>
    <name evidence="1" type="ORF">COT87_00710</name>
</gene>
<dbReference type="InterPro" id="IPR008965">
    <property type="entry name" value="CBM2/CBM3_carb-bd_dom_sf"/>
</dbReference>
<protein>
    <recommendedName>
        <fullName evidence="3">Cohesin domain-containing protein</fullName>
    </recommendedName>
</protein>
<evidence type="ECO:0008006" key="3">
    <source>
        <dbReference type="Google" id="ProtNLM"/>
    </source>
</evidence>
<evidence type="ECO:0000313" key="1">
    <source>
        <dbReference type="EMBL" id="PIR99191.1"/>
    </source>
</evidence>
<dbReference type="AlphaFoldDB" id="A0A2H0VJD2"/>
<dbReference type="EMBL" id="PFAF01000010">
    <property type="protein sequence ID" value="PIR99191.1"/>
    <property type="molecule type" value="Genomic_DNA"/>
</dbReference>
<dbReference type="Gene3D" id="2.60.40.680">
    <property type="match status" value="1"/>
</dbReference>
<name>A0A2H0VJD2_9BACT</name>
<evidence type="ECO:0000313" key="2">
    <source>
        <dbReference type="Proteomes" id="UP000230796"/>
    </source>
</evidence>
<organism evidence="1 2">
    <name type="scientific">Candidatus Collierbacteria bacterium CG10_big_fil_rev_8_21_14_0_10_44_9</name>
    <dbReference type="NCBI Taxonomy" id="1974535"/>
    <lineage>
        <taxon>Bacteria</taxon>
        <taxon>Candidatus Collieribacteriota</taxon>
    </lineage>
</organism>
<comment type="caution">
    <text evidence="1">The sequence shown here is derived from an EMBL/GenBank/DDBJ whole genome shotgun (WGS) entry which is preliminary data.</text>
</comment>
<accession>A0A2H0VJD2</accession>
<dbReference type="GO" id="GO:0030246">
    <property type="term" value="F:carbohydrate binding"/>
    <property type="evidence" value="ECO:0007669"/>
    <property type="project" value="InterPro"/>
</dbReference>
<dbReference type="Proteomes" id="UP000230796">
    <property type="component" value="Unassembled WGS sequence"/>
</dbReference>